<dbReference type="RefSeq" id="WP_344313547.1">
    <property type="nucleotide sequence ID" value="NZ_BAAANY010000023.1"/>
</dbReference>
<sequence>MSVDLTKFVVTMRVLAEVGDERDAQDQRWGAQNLPDGTGGGFWVNAANDAKLECEAARGRSEMTFRHVLDEEVCEAFAESDPIRLREELIQVAAVAVKWIEAIDRRADA</sequence>
<dbReference type="Proteomes" id="UP001500618">
    <property type="component" value="Unassembled WGS sequence"/>
</dbReference>
<evidence type="ECO:0000313" key="2">
    <source>
        <dbReference type="Proteomes" id="UP001500618"/>
    </source>
</evidence>
<gene>
    <name evidence="1" type="ORF">GCM10009765_58600</name>
</gene>
<comment type="caution">
    <text evidence="1">The sequence shown here is derived from an EMBL/GenBank/DDBJ whole genome shotgun (WGS) entry which is preliminary data.</text>
</comment>
<organism evidence="1 2">
    <name type="scientific">Fodinicola feengrottensis</name>
    <dbReference type="NCBI Taxonomy" id="435914"/>
    <lineage>
        <taxon>Bacteria</taxon>
        <taxon>Bacillati</taxon>
        <taxon>Actinomycetota</taxon>
        <taxon>Actinomycetes</taxon>
        <taxon>Mycobacteriales</taxon>
        <taxon>Fodinicola</taxon>
    </lineage>
</organism>
<proteinExistence type="predicted"/>
<name>A0ABN2IB20_9ACTN</name>
<dbReference type="EMBL" id="BAAANY010000023">
    <property type="protein sequence ID" value="GAA1701321.1"/>
    <property type="molecule type" value="Genomic_DNA"/>
</dbReference>
<reference evidence="1 2" key="1">
    <citation type="journal article" date="2019" name="Int. J. Syst. Evol. Microbiol.">
        <title>The Global Catalogue of Microorganisms (GCM) 10K type strain sequencing project: providing services to taxonomists for standard genome sequencing and annotation.</title>
        <authorList>
            <consortium name="The Broad Institute Genomics Platform"/>
            <consortium name="The Broad Institute Genome Sequencing Center for Infectious Disease"/>
            <person name="Wu L."/>
            <person name="Ma J."/>
        </authorList>
    </citation>
    <scope>NUCLEOTIDE SEQUENCE [LARGE SCALE GENOMIC DNA]</scope>
    <source>
        <strain evidence="1 2">JCM 14718</strain>
    </source>
</reference>
<evidence type="ECO:0000313" key="1">
    <source>
        <dbReference type="EMBL" id="GAA1701321.1"/>
    </source>
</evidence>
<keyword evidence="2" id="KW-1185">Reference proteome</keyword>
<accession>A0ABN2IB20</accession>
<protein>
    <submittedName>
        <fullName evidence="1">Uncharacterized protein</fullName>
    </submittedName>
</protein>